<dbReference type="InterPro" id="IPR002058">
    <property type="entry name" value="PAP_assoc"/>
</dbReference>
<dbReference type="GO" id="GO:0046872">
    <property type="term" value="F:metal ion binding"/>
    <property type="evidence" value="ECO:0007669"/>
    <property type="project" value="UniProtKB-KW"/>
</dbReference>
<feature type="domain" description="PAP-associated" evidence="10">
    <location>
        <begin position="905"/>
        <end position="954"/>
    </location>
</feature>
<comment type="cofactor">
    <cofactor evidence="2">
        <name>Mg(2+)</name>
        <dbReference type="ChEBI" id="CHEBI:18420"/>
    </cofactor>
</comment>
<dbReference type="Proteomes" id="UP000887563">
    <property type="component" value="Unplaced"/>
</dbReference>
<keyword evidence="7" id="KW-0460">Magnesium</keyword>
<evidence type="ECO:0000256" key="6">
    <source>
        <dbReference type="ARBA" id="ARBA00022723"/>
    </source>
</evidence>
<proteinExistence type="inferred from homology"/>
<evidence type="ECO:0000256" key="2">
    <source>
        <dbReference type="ARBA" id="ARBA00001946"/>
    </source>
</evidence>
<evidence type="ECO:0000256" key="7">
    <source>
        <dbReference type="ARBA" id="ARBA00022842"/>
    </source>
</evidence>
<dbReference type="Pfam" id="PF03828">
    <property type="entry name" value="PAP_assoc"/>
    <property type="match status" value="1"/>
</dbReference>
<feature type="compositionally biased region" description="Pro residues" evidence="9">
    <location>
        <begin position="529"/>
        <end position="544"/>
    </location>
</feature>
<accession>A0A914LBD9</accession>
<dbReference type="InterPro" id="IPR043519">
    <property type="entry name" value="NT_sf"/>
</dbReference>
<keyword evidence="6" id="KW-0479">Metal-binding</keyword>
<feature type="domain" description="Poly(A) RNA polymerase mitochondrial-like central palm" evidence="11">
    <location>
        <begin position="696"/>
        <end position="840"/>
    </location>
</feature>
<keyword evidence="12" id="KW-1185">Reference proteome</keyword>
<evidence type="ECO:0000313" key="13">
    <source>
        <dbReference type="WBParaSite" id="Minc3s00395g11569"/>
    </source>
</evidence>
<keyword evidence="5" id="KW-0808">Transferase</keyword>
<dbReference type="Gene3D" id="1.10.1410.10">
    <property type="match status" value="2"/>
</dbReference>
<dbReference type="InterPro" id="IPR054708">
    <property type="entry name" value="MTPAP-like_central"/>
</dbReference>
<evidence type="ECO:0000256" key="8">
    <source>
        <dbReference type="ARBA" id="ARBA00038491"/>
    </source>
</evidence>
<feature type="compositionally biased region" description="Polar residues" evidence="9">
    <location>
        <begin position="633"/>
        <end position="673"/>
    </location>
</feature>
<name>A0A914LBD9_MELIC</name>
<comment type="cofactor">
    <cofactor evidence="1">
        <name>Mn(2+)</name>
        <dbReference type="ChEBI" id="CHEBI:29035"/>
    </cofactor>
</comment>
<comment type="similarity">
    <text evidence="8">Belongs to the DNA polymerase type-B-like family. GLD2 subfamily.</text>
</comment>
<evidence type="ECO:0000259" key="10">
    <source>
        <dbReference type="Pfam" id="PF03828"/>
    </source>
</evidence>
<sequence>MFALEDNKKIPFNSTPKFALNSRIISTTIPINLSRQQIHKIPTTLTPFFQCLSHKIHIEILNTRSSPINYFKTMINRIKFSLKLNMGGTITNRSISHLYLLEMHENQDNISLANLTNISVTDRMDGVYLYEDDMEEMQEERHETTGGIILTEWGWNDRCDPGETGHENCERVVLGDLLPRRPVRIREKIRLQPMDNIVNTQQPFAATTLLLLAIFQAVCRSDLRNLVLVFLRDANLERRNVLMLWRHFANEHFRWSRRNPPLMKDEDWTHVVSVRRKCKVAEAALGQHLVRPAHLPEFRNFDWQHIDFTASAEVRLTTEEFCNRHHRFLQTAINIQRHELFYGRQPTLRATANIMIMGDSFNEQLKRKGLFVDGMVANFGSHDWGVIQIGTEVQQIITTTGRGYIMLNNNLTDEEFREKCINDTAHLLTNFEYRSRGVLVTLPPYIHSHPTKWEILKNVFVVSARRFNFGMLEPRFSQNNAYPLFVNEVGEPTARGILDYIGTLRAAIPGFPLKEEEIGPIAAHDDRPPTPIRLPTPPPAPPVDRPTKKKSRLDVPPEVEKENRNLGGASGSGSVGTSTSQVPNKERTMAGSAGPSTSNDTGRDRTMAGRWGPSTPPDMGRDRTSEENRGPQAFQNVNRDGTWDTNCMEQSTSQPVDRDQTAPQNWNENMAGSSTNAFGECWRDSVTQRGSQVDKLSRQIEDYYEFHQQIDEETERKQRVFKIIKDAIKERKVWYPELTTASVTGSSSTQLAAFESDFDLTFATTKPLSIEKKLEILRGLQHVFGRREFDFYNIDIIPSNRVPVLEMKYMEKGRRRPTLNIDITIGNDNASTHTTLINNWTANDPRFIPLAFFSKAWFKHIGAGNSRNEGFNSISIIFLLGYYLMKEEVLPKEANANFVSKNNNSLGQLFIGFLQFLHQFDFQNTAISILHGVSFPKKLTGNNNRYEVVILDPSSVGPIEYASNTARCVRSGGLTKLSMALGKLQRLQEEEINFDSLFQ</sequence>
<dbReference type="PANTHER" id="PTHR12271">
    <property type="entry name" value="POLY A POLYMERASE CID PAP -RELATED"/>
    <property type="match status" value="1"/>
</dbReference>
<dbReference type="SUPFAM" id="SSF81631">
    <property type="entry name" value="PAP/OAS1 substrate-binding domain"/>
    <property type="match status" value="1"/>
</dbReference>
<evidence type="ECO:0000256" key="3">
    <source>
        <dbReference type="ARBA" id="ARBA00004496"/>
    </source>
</evidence>
<dbReference type="GO" id="GO:0031123">
    <property type="term" value="P:RNA 3'-end processing"/>
    <property type="evidence" value="ECO:0007669"/>
    <property type="project" value="TreeGrafter"/>
</dbReference>
<evidence type="ECO:0000256" key="9">
    <source>
        <dbReference type="SAM" id="MobiDB-lite"/>
    </source>
</evidence>
<evidence type="ECO:0000256" key="1">
    <source>
        <dbReference type="ARBA" id="ARBA00001936"/>
    </source>
</evidence>
<feature type="region of interest" description="Disordered" evidence="9">
    <location>
        <begin position="521"/>
        <end position="673"/>
    </location>
</feature>
<dbReference type="PANTHER" id="PTHR12271:SF40">
    <property type="entry name" value="POLY(A) RNA POLYMERASE GLD2"/>
    <property type="match status" value="1"/>
</dbReference>
<reference evidence="13" key="1">
    <citation type="submission" date="2022-11" db="UniProtKB">
        <authorList>
            <consortium name="WormBaseParasite"/>
        </authorList>
    </citation>
    <scope>IDENTIFICATION</scope>
</reference>
<dbReference type="Pfam" id="PF22600">
    <property type="entry name" value="MTPAP-like_central"/>
    <property type="match status" value="1"/>
</dbReference>
<feature type="compositionally biased region" description="Basic and acidic residues" evidence="9">
    <location>
        <begin position="552"/>
        <end position="564"/>
    </location>
</feature>
<evidence type="ECO:0000313" key="12">
    <source>
        <dbReference type="Proteomes" id="UP000887563"/>
    </source>
</evidence>
<dbReference type="GO" id="GO:1990817">
    <property type="term" value="F:poly(A) RNA polymerase activity"/>
    <property type="evidence" value="ECO:0007669"/>
    <property type="project" value="UniProtKB-ARBA"/>
</dbReference>
<evidence type="ECO:0000259" key="11">
    <source>
        <dbReference type="Pfam" id="PF22600"/>
    </source>
</evidence>
<dbReference type="Gene3D" id="3.30.460.10">
    <property type="entry name" value="Beta Polymerase, domain 2"/>
    <property type="match status" value="1"/>
</dbReference>
<dbReference type="WBParaSite" id="Minc3s00395g11569">
    <property type="protein sequence ID" value="Minc3s00395g11569"/>
    <property type="gene ID" value="Minc3s00395g11569"/>
</dbReference>
<dbReference type="AlphaFoldDB" id="A0A914LBD9"/>
<protein>
    <submittedName>
        <fullName evidence="13">PAP-associated domain-containing protein</fullName>
    </submittedName>
</protein>
<feature type="compositionally biased region" description="Basic and acidic residues" evidence="9">
    <location>
        <begin position="619"/>
        <end position="629"/>
    </location>
</feature>
<evidence type="ECO:0000256" key="5">
    <source>
        <dbReference type="ARBA" id="ARBA00022679"/>
    </source>
</evidence>
<evidence type="ECO:0000256" key="4">
    <source>
        <dbReference type="ARBA" id="ARBA00022490"/>
    </source>
</evidence>
<organism evidence="12 13">
    <name type="scientific">Meloidogyne incognita</name>
    <name type="common">Southern root-knot nematode worm</name>
    <name type="synonym">Oxyuris incognita</name>
    <dbReference type="NCBI Taxonomy" id="6306"/>
    <lineage>
        <taxon>Eukaryota</taxon>
        <taxon>Metazoa</taxon>
        <taxon>Ecdysozoa</taxon>
        <taxon>Nematoda</taxon>
        <taxon>Chromadorea</taxon>
        <taxon>Rhabditida</taxon>
        <taxon>Tylenchina</taxon>
        <taxon>Tylenchomorpha</taxon>
        <taxon>Tylenchoidea</taxon>
        <taxon>Meloidogynidae</taxon>
        <taxon>Meloidogyninae</taxon>
        <taxon>Meloidogyne</taxon>
        <taxon>Meloidogyne incognita group</taxon>
    </lineage>
</organism>
<keyword evidence="4" id="KW-0963">Cytoplasm</keyword>
<dbReference type="GO" id="GO:0005737">
    <property type="term" value="C:cytoplasm"/>
    <property type="evidence" value="ECO:0007669"/>
    <property type="project" value="UniProtKB-SubCell"/>
</dbReference>
<comment type="subcellular location">
    <subcellularLocation>
        <location evidence="3">Cytoplasm</location>
    </subcellularLocation>
</comment>
<dbReference type="SUPFAM" id="SSF81301">
    <property type="entry name" value="Nucleotidyltransferase"/>
    <property type="match status" value="1"/>
</dbReference>